<evidence type="ECO:0000256" key="8">
    <source>
        <dbReference type="ARBA" id="ARBA00023014"/>
    </source>
</evidence>
<keyword evidence="10" id="KW-0004">4Fe-4S</keyword>
<feature type="domain" description="Radical SAM core" evidence="11">
    <location>
        <begin position="4"/>
        <end position="240"/>
    </location>
</feature>
<dbReference type="GO" id="GO:0006779">
    <property type="term" value="P:porphyrin-containing compound biosynthetic process"/>
    <property type="evidence" value="ECO:0007669"/>
    <property type="project" value="InterPro"/>
</dbReference>
<dbReference type="InterPro" id="IPR013785">
    <property type="entry name" value="Aldolase_TIM"/>
</dbReference>
<reference evidence="12 13" key="1">
    <citation type="submission" date="2018-04" db="EMBL/GenBank/DDBJ databases">
        <title>Genomic Encyclopedia of Archaeal and Bacterial Type Strains, Phase II (KMG-II): from individual species to whole genera.</title>
        <authorList>
            <person name="Goeker M."/>
        </authorList>
    </citation>
    <scope>NUCLEOTIDE SEQUENCE [LARGE SCALE GENOMIC DNA]</scope>
    <source>
        <strain evidence="12 13">DSM 29329</strain>
    </source>
</reference>
<evidence type="ECO:0000256" key="1">
    <source>
        <dbReference type="ARBA" id="ARBA00001966"/>
    </source>
</evidence>
<comment type="similarity">
    <text evidence="2">Belongs to the anaerobic coproporphyrinogen-III oxidase family. HemW subfamily.</text>
</comment>
<dbReference type="Proteomes" id="UP000244069">
    <property type="component" value="Unassembled WGS sequence"/>
</dbReference>
<dbReference type="EMBL" id="QBKN01000003">
    <property type="protein sequence ID" value="PTX51410.1"/>
    <property type="molecule type" value="Genomic_DNA"/>
</dbReference>
<dbReference type="InterPro" id="IPR006638">
    <property type="entry name" value="Elp3/MiaA/NifB-like_rSAM"/>
</dbReference>
<evidence type="ECO:0000256" key="4">
    <source>
        <dbReference type="ARBA" id="ARBA00022617"/>
    </source>
</evidence>
<dbReference type="CDD" id="cd01335">
    <property type="entry name" value="Radical_SAM"/>
    <property type="match status" value="1"/>
</dbReference>
<dbReference type="PROSITE" id="PS51918">
    <property type="entry name" value="RADICAL_SAM"/>
    <property type="match status" value="1"/>
</dbReference>
<evidence type="ECO:0000256" key="3">
    <source>
        <dbReference type="ARBA" id="ARBA00017228"/>
    </source>
</evidence>
<keyword evidence="7 10" id="KW-0408">Iron</keyword>
<keyword evidence="10" id="KW-0963">Cytoplasm</keyword>
<evidence type="ECO:0000256" key="5">
    <source>
        <dbReference type="ARBA" id="ARBA00022691"/>
    </source>
</evidence>
<evidence type="ECO:0000256" key="6">
    <source>
        <dbReference type="ARBA" id="ARBA00022723"/>
    </source>
</evidence>
<dbReference type="Gene3D" id="3.20.20.70">
    <property type="entry name" value="Aldolase class I"/>
    <property type="match status" value="1"/>
</dbReference>
<organism evidence="12 13">
    <name type="scientific">Allosediminivita pacifica</name>
    <dbReference type="NCBI Taxonomy" id="1267769"/>
    <lineage>
        <taxon>Bacteria</taxon>
        <taxon>Pseudomonadati</taxon>
        <taxon>Pseudomonadota</taxon>
        <taxon>Alphaproteobacteria</taxon>
        <taxon>Rhodobacterales</taxon>
        <taxon>Paracoccaceae</taxon>
        <taxon>Allosediminivita</taxon>
    </lineage>
</organism>
<dbReference type="SFLD" id="SFLDS00029">
    <property type="entry name" value="Radical_SAM"/>
    <property type="match status" value="1"/>
</dbReference>
<dbReference type="SUPFAM" id="SSF102114">
    <property type="entry name" value="Radical SAM enzymes"/>
    <property type="match status" value="1"/>
</dbReference>
<comment type="cofactor">
    <cofactor evidence="1">
        <name>[4Fe-4S] cluster</name>
        <dbReference type="ChEBI" id="CHEBI:49883"/>
    </cofactor>
</comment>
<dbReference type="SMART" id="SM00729">
    <property type="entry name" value="Elp3"/>
    <property type="match status" value="1"/>
</dbReference>
<comment type="caution">
    <text evidence="12">The sequence shown here is derived from an EMBL/GenBank/DDBJ whole genome shotgun (WGS) entry which is preliminary data.</text>
</comment>
<dbReference type="OrthoDB" id="9808022at2"/>
<dbReference type="NCBIfam" id="TIGR00539">
    <property type="entry name" value="hemN_rel"/>
    <property type="match status" value="1"/>
</dbReference>
<evidence type="ECO:0000313" key="12">
    <source>
        <dbReference type="EMBL" id="PTX51410.1"/>
    </source>
</evidence>
<evidence type="ECO:0000313" key="13">
    <source>
        <dbReference type="Proteomes" id="UP000244069"/>
    </source>
</evidence>
<accession>A0A2T6B5R5</accession>
<keyword evidence="8 10" id="KW-0411">Iron-sulfur</keyword>
<gene>
    <name evidence="12" type="ORF">C8N44_103154</name>
</gene>
<keyword evidence="5 10" id="KW-0949">S-adenosyl-L-methionine</keyword>
<dbReference type="SFLD" id="SFLDG01065">
    <property type="entry name" value="anaerobic_coproporphyrinogen-I"/>
    <property type="match status" value="1"/>
</dbReference>
<evidence type="ECO:0000256" key="7">
    <source>
        <dbReference type="ARBA" id="ARBA00023004"/>
    </source>
</evidence>
<dbReference type="SFLD" id="SFLDF00288">
    <property type="entry name" value="HemN-like__clustered_with_nucl"/>
    <property type="match status" value="1"/>
</dbReference>
<dbReference type="PANTHER" id="PTHR13932">
    <property type="entry name" value="COPROPORPHYRINIGEN III OXIDASE"/>
    <property type="match status" value="1"/>
</dbReference>
<comment type="subcellular location">
    <subcellularLocation>
        <location evidence="10">Cytoplasm</location>
    </subcellularLocation>
</comment>
<dbReference type="RefSeq" id="WP_107974796.1">
    <property type="nucleotide sequence ID" value="NZ_BMEZ01000003.1"/>
</dbReference>
<dbReference type="InterPro" id="IPR010723">
    <property type="entry name" value="HemN_C"/>
</dbReference>
<dbReference type="InterPro" id="IPR007197">
    <property type="entry name" value="rSAM"/>
</dbReference>
<comment type="function">
    <text evidence="10">Probably acts as a heme chaperone, transferring heme to an unknown acceptor. Binds one molecule of heme per monomer, possibly covalently. Binds 1 [4Fe-4S] cluster. The cluster is coordinated with 3 cysteines and an exchangeable S-adenosyl-L-methionine.</text>
</comment>
<dbReference type="InterPro" id="IPR058240">
    <property type="entry name" value="rSAM_sf"/>
</dbReference>
<dbReference type="GO" id="GO:0051539">
    <property type="term" value="F:4 iron, 4 sulfur cluster binding"/>
    <property type="evidence" value="ECO:0007669"/>
    <property type="project" value="UniProtKB-UniRule"/>
</dbReference>
<keyword evidence="6 10" id="KW-0479">Metal-binding</keyword>
<keyword evidence="4 10" id="KW-0349">Heme</keyword>
<dbReference type="Pfam" id="PF04055">
    <property type="entry name" value="Radical_SAM"/>
    <property type="match status" value="1"/>
</dbReference>
<dbReference type="AlphaFoldDB" id="A0A2T6B5R5"/>
<evidence type="ECO:0000256" key="2">
    <source>
        <dbReference type="ARBA" id="ARBA00006100"/>
    </source>
</evidence>
<dbReference type="Pfam" id="PF06969">
    <property type="entry name" value="HemN_C"/>
    <property type="match status" value="1"/>
</dbReference>
<dbReference type="InterPro" id="IPR034505">
    <property type="entry name" value="Coproporphyrinogen-III_oxidase"/>
</dbReference>
<dbReference type="GO" id="GO:0046872">
    <property type="term" value="F:metal ion binding"/>
    <property type="evidence" value="ECO:0007669"/>
    <property type="project" value="UniProtKB-UniRule"/>
</dbReference>
<sequence length="387" mass="42259">MSEDWREGGFALYVHWPFCEAKCPYCDFNSHVVANVDQDRWARALAAEIARSAALTPGRVLKSIFFGGGTPSLMKPETVETVLRAARDGWTWANDIEITLEANPRSVEAARFQGFASAGVNRVSLGVQALNDADLRRLGRLHSAAEAQVAFDTARDTFDRVSFDLIYARQNQTLADWETELRSALALAVDHMSLYQLTIEPGTAFGARHAAGGLRGLPDEDLAADMYELTQALCEAAGYPAYEVSNHARPGAESRHNLVYWHYGDYVGVGPGAHGRVTIDGRKHATEDWTAPGKWLEAAEAGSGHRSVAELDGPTQAGEYMLMGLRVCEGVDIDRLERMAPGGIAQEKLAALQDIGVLWKESTRFGVTARGRMVLNAVVTELLPDQD</sequence>
<dbReference type="PANTHER" id="PTHR13932:SF5">
    <property type="entry name" value="RADICAL S-ADENOSYL METHIONINE DOMAIN-CONTAINING PROTEIN 1, MITOCHONDRIAL"/>
    <property type="match status" value="1"/>
</dbReference>
<dbReference type="InterPro" id="IPR004559">
    <property type="entry name" value="HemW-like"/>
</dbReference>
<evidence type="ECO:0000259" key="11">
    <source>
        <dbReference type="PROSITE" id="PS51918"/>
    </source>
</evidence>
<keyword evidence="9 10" id="KW-0143">Chaperone</keyword>
<dbReference type="GO" id="GO:0004109">
    <property type="term" value="F:coproporphyrinogen oxidase activity"/>
    <property type="evidence" value="ECO:0007669"/>
    <property type="project" value="InterPro"/>
</dbReference>
<dbReference type="GO" id="GO:0005737">
    <property type="term" value="C:cytoplasm"/>
    <property type="evidence" value="ECO:0007669"/>
    <property type="project" value="UniProtKB-SubCell"/>
</dbReference>
<name>A0A2T6B5R5_9RHOB</name>
<evidence type="ECO:0000256" key="10">
    <source>
        <dbReference type="RuleBase" id="RU364116"/>
    </source>
</evidence>
<keyword evidence="13" id="KW-1185">Reference proteome</keyword>
<proteinExistence type="inferred from homology"/>
<dbReference type="SFLD" id="SFLDF00562">
    <property type="entry name" value="HemN-like__clustered_with_heat"/>
    <property type="match status" value="1"/>
</dbReference>
<protein>
    <recommendedName>
        <fullName evidence="3 10">Heme chaperone HemW</fullName>
    </recommendedName>
</protein>
<evidence type="ECO:0000256" key="9">
    <source>
        <dbReference type="ARBA" id="ARBA00023186"/>
    </source>
</evidence>